<dbReference type="EMBL" id="GGFM01010487">
    <property type="protein sequence ID" value="MBW31238.1"/>
    <property type="molecule type" value="Transcribed_RNA"/>
</dbReference>
<name>A0A2M3ZS90_9DIPT</name>
<accession>A0A2M3ZS90</accession>
<reference evidence="1" key="1">
    <citation type="submission" date="2018-01" db="EMBL/GenBank/DDBJ databases">
        <title>An insight into the sialome of Amazonian anophelines.</title>
        <authorList>
            <person name="Ribeiro J.M."/>
            <person name="Scarpassa V."/>
            <person name="Calvo E."/>
        </authorList>
    </citation>
    <scope>NUCLEOTIDE SEQUENCE</scope>
    <source>
        <tissue evidence="1">Salivary glands</tissue>
    </source>
</reference>
<protein>
    <submittedName>
        <fullName evidence="1">Putative secreted peptide</fullName>
    </submittedName>
</protein>
<proteinExistence type="predicted"/>
<organism evidence="1">
    <name type="scientific">Anopheles braziliensis</name>
    <dbReference type="NCBI Taxonomy" id="58242"/>
    <lineage>
        <taxon>Eukaryota</taxon>
        <taxon>Metazoa</taxon>
        <taxon>Ecdysozoa</taxon>
        <taxon>Arthropoda</taxon>
        <taxon>Hexapoda</taxon>
        <taxon>Insecta</taxon>
        <taxon>Pterygota</taxon>
        <taxon>Neoptera</taxon>
        <taxon>Endopterygota</taxon>
        <taxon>Diptera</taxon>
        <taxon>Nematocera</taxon>
        <taxon>Culicoidea</taxon>
        <taxon>Culicidae</taxon>
        <taxon>Anophelinae</taxon>
        <taxon>Anopheles</taxon>
    </lineage>
</organism>
<sequence length="203" mass="23214">MIIPAALVILLRCDGRFRRFIIIILILIWKTGRCVVACASDQFIIAGQCQRDPIRAQRVARALQLFDDVFLHLVQVVLRCFEIGRHQCQLLVQCVRFHASDGSFDVVGKRHIVHQAAQIGLVSQDPLVGLIHYPEAVLIWFRNRQLQFIVHPKCRLSGSFEPITAALVIDRSIVELALWPDAHEASRFTGKLGRRWRETLCCR</sequence>
<evidence type="ECO:0000313" key="1">
    <source>
        <dbReference type="EMBL" id="MBW31238.1"/>
    </source>
</evidence>
<dbReference type="AlphaFoldDB" id="A0A2M3ZS90"/>